<evidence type="ECO:0008006" key="3">
    <source>
        <dbReference type="Google" id="ProtNLM"/>
    </source>
</evidence>
<dbReference type="AlphaFoldDB" id="A0A081CS00"/>
<comment type="caution">
    <text evidence="1">The sequence shown here is derived from an EMBL/GenBank/DDBJ whole genome shotgun (WGS) entry which is preliminary data.</text>
</comment>
<dbReference type="eggNOG" id="ENOG5031B3A">
    <property type="taxonomic scope" value="Bacteria"/>
</dbReference>
<evidence type="ECO:0000313" key="1">
    <source>
        <dbReference type="EMBL" id="GAK69446.1"/>
    </source>
</evidence>
<reference evidence="1 2" key="1">
    <citation type="submission" date="2014-08" db="EMBL/GenBank/DDBJ databases">
        <title>Whole genome shotgun sequence of Rhizobium rubi NBRC 13261.</title>
        <authorList>
            <person name="Katano-Makiyama Y."/>
            <person name="Hosoyama A."/>
            <person name="Hashimoto M."/>
            <person name="Hosoyama Y."/>
            <person name="Noguchi M."/>
            <person name="Tsuchikane K."/>
            <person name="Uohara A."/>
            <person name="Ohji S."/>
            <person name="Ichikawa N."/>
            <person name="Kimura A."/>
            <person name="Yamazoe A."/>
            <person name="Fujita N."/>
        </authorList>
    </citation>
    <scope>NUCLEOTIDE SEQUENCE [LARGE SCALE GENOMIC DNA]</scope>
    <source>
        <strain evidence="1 2">NBRC 13261</strain>
    </source>
</reference>
<gene>
    <name evidence="1" type="ORF">RRU01S_06_00540</name>
</gene>
<organism evidence="1 2">
    <name type="scientific">Agrobacterium rubi TR3 = NBRC 13261</name>
    <dbReference type="NCBI Taxonomy" id="1368415"/>
    <lineage>
        <taxon>Bacteria</taxon>
        <taxon>Pseudomonadati</taxon>
        <taxon>Pseudomonadota</taxon>
        <taxon>Alphaproteobacteria</taxon>
        <taxon>Hyphomicrobiales</taxon>
        <taxon>Rhizobiaceae</taxon>
        <taxon>Rhizobium/Agrobacterium group</taxon>
        <taxon>Agrobacterium</taxon>
    </lineage>
</organism>
<dbReference type="Proteomes" id="UP000028701">
    <property type="component" value="Unassembled WGS sequence"/>
</dbReference>
<sequence>MTMITHHSPSPSRGRLFTRRWLSRLTELVLELQTAWRRKQTLRALEALPADTLKDIGWPTTDSKQTRIVRR</sequence>
<protein>
    <recommendedName>
        <fullName evidence="3">DUF1127 domain-containing protein</fullName>
    </recommendedName>
</protein>
<evidence type="ECO:0000313" key="2">
    <source>
        <dbReference type="Proteomes" id="UP000028701"/>
    </source>
</evidence>
<name>A0A081CS00_9HYPH</name>
<accession>A0A081CS00</accession>
<dbReference type="EMBL" id="BBJU01000006">
    <property type="protein sequence ID" value="GAK69446.1"/>
    <property type="molecule type" value="Genomic_DNA"/>
</dbReference>
<proteinExistence type="predicted"/>
<dbReference type="OrthoDB" id="8116829at2"/>